<reference evidence="4" key="1">
    <citation type="submission" date="2021-09" db="EMBL/GenBank/DDBJ databases">
        <title>The genome of Mauremys mutica provides insights into the evolution of semi-aquatic lifestyle.</title>
        <authorList>
            <person name="Gong S."/>
            <person name="Gao Y."/>
        </authorList>
    </citation>
    <scope>NUCLEOTIDE SEQUENCE</scope>
    <source>
        <strain evidence="4">MM-2020</strain>
        <tissue evidence="4">Muscle</tissue>
    </source>
</reference>
<evidence type="ECO:0000313" key="4">
    <source>
        <dbReference type="EMBL" id="KAH1181844.1"/>
    </source>
</evidence>
<protein>
    <recommendedName>
        <fullName evidence="6">Regulator of G-protein signaling 9-binding protein</fullName>
    </recommendedName>
</protein>
<evidence type="ECO:0000256" key="2">
    <source>
        <dbReference type="ARBA" id="ARBA00022700"/>
    </source>
</evidence>
<evidence type="ECO:0000256" key="1">
    <source>
        <dbReference type="ARBA" id="ARBA00007457"/>
    </source>
</evidence>
<evidence type="ECO:0000256" key="3">
    <source>
        <dbReference type="SAM" id="MobiDB-lite"/>
    </source>
</evidence>
<dbReference type="Proteomes" id="UP000827986">
    <property type="component" value="Unassembled WGS sequence"/>
</dbReference>
<name>A0A9D4B6A2_9SAUR</name>
<dbReference type="InterPro" id="IPR026512">
    <property type="entry name" value="RGS7BP/RGS9BP"/>
</dbReference>
<organism evidence="4 5">
    <name type="scientific">Mauremys mutica</name>
    <name type="common">yellowpond turtle</name>
    <dbReference type="NCBI Taxonomy" id="74926"/>
    <lineage>
        <taxon>Eukaryota</taxon>
        <taxon>Metazoa</taxon>
        <taxon>Chordata</taxon>
        <taxon>Craniata</taxon>
        <taxon>Vertebrata</taxon>
        <taxon>Euteleostomi</taxon>
        <taxon>Archelosauria</taxon>
        <taxon>Testudinata</taxon>
        <taxon>Testudines</taxon>
        <taxon>Cryptodira</taxon>
        <taxon>Durocryptodira</taxon>
        <taxon>Testudinoidea</taxon>
        <taxon>Geoemydidae</taxon>
        <taxon>Geoemydinae</taxon>
        <taxon>Mauremys</taxon>
    </lineage>
</organism>
<dbReference type="AlphaFoldDB" id="A0A9D4B6A2"/>
<gene>
    <name evidence="4" type="ORF">KIL84_009598</name>
</gene>
<comment type="similarity">
    <text evidence="1">Belongs to the RGS7BP/RGS9BP family.</text>
</comment>
<feature type="region of interest" description="Disordered" evidence="3">
    <location>
        <begin position="147"/>
        <end position="166"/>
    </location>
</feature>
<proteinExistence type="inferred from homology"/>
<evidence type="ECO:0000313" key="5">
    <source>
        <dbReference type="Proteomes" id="UP000827986"/>
    </source>
</evidence>
<sequence>MQALEREHPAAGSLPWQMSHVPDSHNMGEVRRECAAAHTSLSKVIVWHRQLALQLGGTADSPRLREELQERSKEAHELSKGLRNMLLAGLRQPLASPEERQELERLWVLSLSALELFHQDLHRAHHLCQLFPLQGRGVQLLSTGVTGKATDGGHKPWRRPSCKGARSTEQLGAAPGLEEQIEHVGTMLLEMETRVNVPVWTVEATEEAGAESSLAFEAEGSCSERQAAEEAGGPGCCGQRQGWPALCCTLS</sequence>
<dbReference type="PANTHER" id="PTHR21029">
    <property type="entry name" value="R-SEVEN BINDING PROTEIN (R7BP) HOMOLOG"/>
    <property type="match status" value="1"/>
</dbReference>
<keyword evidence="5" id="KW-1185">Reference proteome</keyword>
<dbReference type="GO" id="GO:0009968">
    <property type="term" value="P:negative regulation of signal transduction"/>
    <property type="evidence" value="ECO:0007669"/>
    <property type="project" value="UniProtKB-KW"/>
</dbReference>
<dbReference type="EMBL" id="JAHDVG010000467">
    <property type="protein sequence ID" value="KAH1181844.1"/>
    <property type="molecule type" value="Genomic_DNA"/>
</dbReference>
<comment type="caution">
    <text evidence="4">The sequence shown here is derived from an EMBL/GenBank/DDBJ whole genome shotgun (WGS) entry which is preliminary data.</text>
</comment>
<accession>A0A9D4B6A2</accession>
<feature type="region of interest" description="Disordered" evidence="3">
    <location>
        <begin position="1"/>
        <end position="24"/>
    </location>
</feature>
<keyword evidence="2" id="KW-0734">Signal transduction inhibitor</keyword>
<evidence type="ECO:0008006" key="6">
    <source>
        <dbReference type="Google" id="ProtNLM"/>
    </source>
</evidence>